<gene>
    <name evidence="1" type="ORF">HK100_006354</name>
</gene>
<dbReference type="AlphaFoldDB" id="A0AAD5SRW0"/>
<evidence type="ECO:0000313" key="2">
    <source>
        <dbReference type="Proteomes" id="UP001211907"/>
    </source>
</evidence>
<proteinExistence type="predicted"/>
<keyword evidence="2" id="KW-1185">Reference proteome</keyword>
<accession>A0AAD5SRW0</accession>
<dbReference type="EMBL" id="JADGJH010002950">
    <property type="protein sequence ID" value="KAJ3093922.1"/>
    <property type="molecule type" value="Genomic_DNA"/>
</dbReference>
<protein>
    <submittedName>
        <fullName evidence="1">Uncharacterized protein</fullName>
    </submittedName>
</protein>
<comment type="caution">
    <text evidence="1">The sequence shown here is derived from an EMBL/GenBank/DDBJ whole genome shotgun (WGS) entry which is preliminary data.</text>
</comment>
<organism evidence="1 2">
    <name type="scientific">Physocladia obscura</name>
    <dbReference type="NCBI Taxonomy" id="109957"/>
    <lineage>
        <taxon>Eukaryota</taxon>
        <taxon>Fungi</taxon>
        <taxon>Fungi incertae sedis</taxon>
        <taxon>Chytridiomycota</taxon>
        <taxon>Chytridiomycota incertae sedis</taxon>
        <taxon>Chytridiomycetes</taxon>
        <taxon>Chytridiales</taxon>
        <taxon>Chytriomycetaceae</taxon>
        <taxon>Physocladia</taxon>
    </lineage>
</organism>
<dbReference type="Proteomes" id="UP001211907">
    <property type="component" value="Unassembled WGS sequence"/>
</dbReference>
<evidence type="ECO:0000313" key="1">
    <source>
        <dbReference type="EMBL" id="KAJ3093922.1"/>
    </source>
</evidence>
<sequence length="156" mass="17798">MLKELDDYRKILFLPPLSLKERITDLKTEATNKFNTFAFRPVVSANTLQGMPPEIFDRIIAFVEAGDVILLSRGDGENPTDIGSPWPHEVLNALPANIMLANPILDVRDLQIEKAVMKSLQNFSITKLTLYMCVHNQHRYILRHLAELQGLEHLHI</sequence>
<name>A0AAD5SRW0_9FUNG</name>
<reference evidence="1" key="1">
    <citation type="submission" date="2020-05" db="EMBL/GenBank/DDBJ databases">
        <title>Phylogenomic resolution of chytrid fungi.</title>
        <authorList>
            <person name="Stajich J.E."/>
            <person name="Amses K."/>
            <person name="Simmons R."/>
            <person name="Seto K."/>
            <person name="Myers J."/>
            <person name="Bonds A."/>
            <person name="Quandt C.A."/>
            <person name="Barry K."/>
            <person name="Liu P."/>
            <person name="Grigoriev I."/>
            <person name="Longcore J.E."/>
            <person name="James T.Y."/>
        </authorList>
    </citation>
    <scope>NUCLEOTIDE SEQUENCE</scope>
    <source>
        <strain evidence="1">JEL0513</strain>
    </source>
</reference>